<evidence type="ECO:0000256" key="2">
    <source>
        <dbReference type="SAM" id="SignalP"/>
    </source>
</evidence>
<feature type="chain" id="PRO_5041286821" evidence="2">
    <location>
        <begin position="22"/>
        <end position="298"/>
    </location>
</feature>
<feature type="signal peptide" evidence="2">
    <location>
        <begin position="1"/>
        <end position="21"/>
    </location>
</feature>
<organism evidence="3 4">
    <name type="scientific">Solicola gregarius</name>
    <dbReference type="NCBI Taxonomy" id="2908642"/>
    <lineage>
        <taxon>Bacteria</taxon>
        <taxon>Bacillati</taxon>
        <taxon>Actinomycetota</taxon>
        <taxon>Actinomycetes</taxon>
        <taxon>Propionibacteriales</taxon>
        <taxon>Nocardioidaceae</taxon>
        <taxon>Solicola</taxon>
    </lineage>
</organism>
<dbReference type="Pfam" id="PF19777">
    <property type="entry name" value="DUF6263"/>
    <property type="match status" value="1"/>
</dbReference>
<dbReference type="RefSeq" id="WP_271634562.1">
    <property type="nucleotide sequence ID" value="NZ_CP094970.1"/>
</dbReference>
<sequence>MRALAAVTTTALALATLTACGGDASGEGSVDCADAPEVTVTDNGSSPRTELRLSPKQGDTVKLDLELDMDLSMEADGSSVPTGSVPTITMGMVATVESATDDEIEMSFEYDTVDAGGDPTVESTLRTIIGTSGTITTDARGVYVDGDIEPAPGMDPTMESTLQQLEQQFANMTVPLPDVAIGQGAIWEVETPVEFNGLETCNTYTYTLDELDGAAYTLGVEIDQQMAPGTVEQNGVEAKLTEGSSSGSGTTHGNLDLPLAVSGTSDLDSATTMEVDQGGDTQEIKTDIGMNLTIAERE</sequence>
<protein>
    <submittedName>
        <fullName evidence="3">DUF6263 family protein</fullName>
    </submittedName>
</protein>
<name>A0AA46TI21_9ACTN</name>
<accession>A0AA46TI21</accession>
<dbReference type="KEGG" id="sgrg:L0C25_01265"/>
<feature type="compositionally biased region" description="Basic and acidic residues" evidence="1">
    <location>
        <begin position="49"/>
        <end position="59"/>
    </location>
</feature>
<dbReference type="EMBL" id="CP094970">
    <property type="protein sequence ID" value="UYM05737.1"/>
    <property type="molecule type" value="Genomic_DNA"/>
</dbReference>
<dbReference type="InterPro" id="IPR046230">
    <property type="entry name" value="DUF6263"/>
</dbReference>
<proteinExistence type="predicted"/>
<dbReference type="AlphaFoldDB" id="A0AA46TI21"/>
<gene>
    <name evidence="3" type="ORF">L0C25_01265</name>
</gene>
<keyword evidence="4" id="KW-1185">Reference proteome</keyword>
<dbReference type="Proteomes" id="UP001164390">
    <property type="component" value="Chromosome"/>
</dbReference>
<dbReference type="PROSITE" id="PS51257">
    <property type="entry name" value="PROKAR_LIPOPROTEIN"/>
    <property type="match status" value="1"/>
</dbReference>
<evidence type="ECO:0000256" key="1">
    <source>
        <dbReference type="SAM" id="MobiDB-lite"/>
    </source>
</evidence>
<evidence type="ECO:0000313" key="3">
    <source>
        <dbReference type="EMBL" id="UYM05737.1"/>
    </source>
</evidence>
<keyword evidence="2" id="KW-0732">Signal</keyword>
<evidence type="ECO:0000313" key="4">
    <source>
        <dbReference type="Proteomes" id="UP001164390"/>
    </source>
</evidence>
<feature type="region of interest" description="Disordered" evidence="1">
    <location>
        <begin position="36"/>
        <end position="59"/>
    </location>
</feature>
<reference evidence="3" key="1">
    <citation type="submission" date="2022-01" db="EMBL/GenBank/DDBJ databases">
        <title>Nocardioidaceae gen. sp. A5X3R13.</title>
        <authorList>
            <person name="Lopez Marin M.A."/>
            <person name="Uhlik O."/>
        </authorList>
    </citation>
    <scope>NUCLEOTIDE SEQUENCE</scope>
    <source>
        <strain evidence="3">A5X3R13</strain>
    </source>
</reference>